<dbReference type="InterPro" id="IPR010656">
    <property type="entry name" value="DctM"/>
</dbReference>
<evidence type="ECO:0000313" key="9">
    <source>
        <dbReference type="EMBL" id="HJA71241.1"/>
    </source>
</evidence>
<organism evidence="9 10">
    <name type="scientific">Candidatus Lachnoclostridium stercoravium</name>
    <dbReference type="NCBI Taxonomy" id="2838633"/>
    <lineage>
        <taxon>Bacteria</taxon>
        <taxon>Bacillati</taxon>
        <taxon>Bacillota</taxon>
        <taxon>Clostridia</taxon>
        <taxon>Lachnospirales</taxon>
        <taxon>Lachnospiraceae</taxon>
    </lineage>
</organism>
<sequence length="413" mass="43947">LFASSTPIMVSLGLSGFLSLIFGSDIDCMVVIQRLVGGIDSFALMALPFFIFAANLMDSGGLSRRLLDWARALIGHISGGIAASTQLASMFFGALSGSSPATIIAIGKLMYPELKERKYPDRFIAGLLASSGSVALIIPPSVTIIVFCVTTGVSVGKCFMAGVTAGIIFGISSLIYIYFFAKKHNLPRDKKATFKELVAATKRAGAALMVPVIILGGIYSGICTPTESAAISAVYAMFIGLFVYKELTFKKLWQVAVESAIGCAQVLVLISSATVLAWILTVSQISNVITDALLSQVTSPIVFLLILNLILLVMGMFMDGSAAILIIAPLVFNMGVQLGVDGVHMCIVMISNLAIGMYTPPFGMNLFVTNSITKMDMLDMIPGLWPFLIANLISLLVISYCPDVIMFLPNMVG</sequence>
<feature type="domain" description="TRAP C4-dicarboxylate transport system permease DctM subunit" evidence="8">
    <location>
        <begin position="2"/>
        <end position="403"/>
    </location>
</feature>
<keyword evidence="2" id="KW-1003">Cell membrane</keyword>
<comment type="subcellular location">
    <subcellularLocation>
        <location evidence="1">Cell inner membrane</location>
        <topology evidence="1">Multi-pass membrane protein</topology>
    </subcellularLocation>
</comment>
<dbReference type="GO" id="GO:0005886">
    <property type="term" value="C:plasma membrane"/>
    <property type="evidence" value="ECO:0007669"/>
    <property type="project" value="UniProtKB-SubCell"/>
</dbReference>
<feature type="transmembrane region" description="Helical" evidence="7">
    <location>
        <begin position="204"/>
        <end position="222"/>
    </location>
</feature>
<feature type="transmembrane region" description="Helical" evidence="7">
    <location>
        <begin position="123"/>
        <end position="147"/>
    </location>
</feature>
<feature type="non-terminal residue" evidence="9">
    <location>
        <position position="1"/>
    </location>
</feature>
<evidence type="ECO:0000256" key="4">
    <source>
        <dbReference type="ARBA" id="ARBA00022692"/>
    </source>
</evidence>
<dbReference type="NCBIfam" id="TIGR00786">
    <property type="entry name" value="dctM"/>
    <property type="match status" value="1"/>
</dbReference>
<dbReference type="Proteomes" id="UP000823900">
    <property type="component" value="Unassembled WGS sequence"/>
</dbReference>
<name>A0A9D2HH23_9FIRM</name>
<keyword evidence="5 7" id="KW-1133">Transmembrane helix</keyword>
<evidence type="ECO:0000256" key="6">
    <source>
        <dbReference type="ARBA" id="ARBA00023136"/>
    </source>
</evidence>
<dbReference type="InterPro" id="IPR004681">
    <property type="entry name" value="TRAP_DctM"/>
</dbReference>
<feature type="transmembrane region" description="Helical" evidence="7">
    <location>
        <begin position="90"/>
        <end position="111"/>
    </location>
</feature>
<evidence type="ECO:0000256" key="1">
    <source>
        <dbReference type="ARBA" id="ARBA00004429"/>
    </source>
</evidence>
<dbReference type="Pfam" id="PF06808">
    <property type="entry name" value="DctM"/>
    <property type="match status" value="1"/>
</dbReference>
<evidence type="ECO:0000259" key="8">
    <source>
        <dbReference type="Pfam" id="PF06808"/>
    </source>
</evidence>
<accession>A0A9D2HH23</accession>
<protein>
    <submittedName>
        <fullName evidence="9">TRAP transporter large permease</fullName>
    </submittedName>
</protein>
<feature type="transmembrane region" description="Helical" evidence="7">
    <location>
        <begin position="228"/>
        <end position="244"/>
    </location>
</feature>
<reference evidence="9" key="1">
    <citation type="journal article" date="2021" name="PeerJ">
        <title>Extensive microbial diversity within the chicken gut microbiome revealed by metagenomics and culture.</title>
        <authorList>
            <person name="Gilroy R."/>
            <person name="Ravi A."/>
            <person name="Getino M."/>
            <person name="Pursley I."/>
            <person name="Horton D.L."/>
            <person name="Alikhan N.F."/>
            <person name="Baker D."/>
            <person name="Gharbi K."/>
            <person name="Hall N."/>
            <person name="Watson M."/>
            <person name="Adriaenssens E.M."/>
            <person name="Foster-Nyarko E."/>
            <person name="Jarju S."/>
            <person name="Secka A."/>
            <person name="Antonio M."/>
            <person name="Oren A."/>
            <person name="Chaudhuri R.R."/>
            <person name="La Ragione R."/>
            <person name="Hildebrand F."/>
            <person name="Pallen M.J."/>
        </authorList>
    </citation>
    <scope>NUCLEOTIDE SEQUENCE</scope>
    <source>
        <strain evidence="9">CHK178-16964</strain>
    </source>
</reference>
<proteinExistence type="predicted"/>
<gene>
    <name evidence="9" type="ORF">IAA07_06615</name>
</gene>
<keyword evidence="4 7" id="KW-0812">Transmembrane</keyword>
<feature type="transmembrane region" description="Helical" evidence="7">
    <location>
        <begin position="159"/>
        <end position="181"/>
    </location>
</feature>
<feature type="transmembrane region" description="Helical" evidence="7">
    <location>
        <begin position="6"/>
        <end position="23"/>
    </location>
</feature>
<feature type="transmembrane region" description="Helical" evidence="7">
    <location>
        <begin position="384"/>
        <end position="408"/>
    </location>
</feature>
<evidence type="ECO:0000256" key="3">
    <source>
        <dbReference type="ARBA" id="ARBA00022519"/>
    </source>
</evidence>
<feature type="transmembrane region" description="Helical" evidence="7">
    <location>
        <begin position="256"/>
        <end position="281"/>
    </location>
</feature>
<evidence type="ECO:0000256" key="7">
    <source>
        <dbReference type="SAM" id="Phobius"/>
    </source>
</evidence>
<dbReference type="GO" id="GO:0022857">
    <property type="term" value="F:transmembrane transporter activity"/>
    <property type="evidence" value="ECO:0007669"/>
    <property type="project" value="TreeGrafter"/>
</dbReference>
<evidence type="ECO:0000256" key="2">
    <source>
        <dbReference type="ARBA" id="ARBA00022475"/>
    </source>
</evidence>
<keyword evidence="3" id="KW-0997">Cell inner membrane</keyword>
<comment type="caution">
    <text evidence="9">The sequence shown here is derived from an EMBL/GenBank/DDBJ whole genome shotgun (WGS) entry which is preliminary data.</text>
</comment>
<dbReference type="EMBL" id="DWZA01000058">
    <property type="protein sequence ID" value="HJA71241.1"/>
    <property type="molecule type" value="Genomic_DNA"/>
</dbReference>
<feature type="transmembrane region" description="Helical" evidence="7">
    <location>
        <begin position="301"/>
        <end position="331"/>
    </location>
</feature>
<keyword evidence="6 7" id="KW-0472">Membrane</keyword>
<evidence type="ECO:0000313" key="10">
    <source>
        <dbReference type="Proteomes" id="UP000823900"/>
    </source>
</evidence>
<reference evidence="9" key="2">
    <citation type="submission" date="2021-04" db="EMBL/GenBank/DDBJ databases">
        <authorList>
            <person name="Gilroy R."/>
        </authorList>
    </citation>
    <scope>NUCLEOTIDE SEQUENCE</scope>
    <source>
        <strain evidence="9">CHK178-16964</strain>
    </source>
</reference>
<evidence type="ECO:0000256" key="5">
    <source>
        <dbReference type="ARBA" id="ARBA00022989"/>
    </source>
</evidence>
<feature type="transmembrane region" description="Helical" evidence="7">
    <location>
        <begin position="343"/>
        <end position="364"/>
    </location>
</feature>
<dbReference type="PANTHER" id="PTHR33362">
    <property type="entry name" value="SIALIC ACID TRAP TRANSPORTER PERMEASE PROTEIN SIAT-RELATED"/>
    <property type="match status" value="1"/>
</dbReference>
<dbReference type="PIRSF" id="PIRSF006066">
    <property type="entry name" value="HI0050"/>
    <property type="match status" value="1"/>
</dbReference>
<dbReference type="PANTHER" id="PTHR33362:SF5">
    <property type="entry name" value="C4-DICARBOXYLATE TRAP TRANSPORTER LARGE PERMEASE PROTEIN DCTM"/>
    <property type="match status" value="1"/>
</dbReference>
<feature type="transmembrane region" description="Helical" evidence="7">
    <location>
        <begin position="35"/>
        <end position="57"/>
    </location>
</feature>
<dbReference type="AlphaFoldDB" id="A0A9D2HH23"/>